<evidence type="ECO:0000259" key="1">
    <source>
        <dbReference type="Pfam" id="PF00350"/>
    </source>
</evidence>
<dbReference type="PATRIC" id="fig|294.195.peg.46"/>
<sequence>MNAMTPNAVPRNIVFTRSLAVQQHLLSFSASMMSDTQPQDGVLTARFVGEFSAGKTRLLRELFGDQIPPALFPISSLERQTRLPLEITYGDSPALTLIQREHDYSSANTLEAFAHFPERNELTHLDPMQHRLRLTINEPRMILPNGDGYSDDKSPKRLFLIDTPGWNSGDDEIAELSAASLLTGHHNLAVVYVCQAARLDGATNADHLSDFMSALADAEADFLGQAKLLIVITACPEKDAAHLKQRAQDLAYRLWGELDREADKLELDIFCVDFQDLPTSDLQRFRDRFWHCLLAPLGHSTTPINANPWAAALKRWPAGWDISPQLLESAQLLERSKNLLNKARVGEEFVAGMNMYRLMGFKSAELREKVLKTWLRQLASDTATLKDWTVPSLPEGHPLAQWWRHYWQVELEQLISPVRNFFATAQRTINRLTPDIEDLQQYLDQQLAAQHDVATSPLTGSFACLVQSLPALCKEPAVENRVATLLSLSLLQSRYEDYYFHHRTEFAAST</sequence>
<dbReference type="Gene3D" id="3.40.50.300">
    <property type="entry name" value="P-loop containing nucleotide triphosphate hydrolases"/>
    <property type="match status" value="1"/>
</dbReference>
<dbReference type="EMBL" id="LCYC01000002">
    <property type="protein sequence ID" value="KWV84216.1"/>
    <property type="molecule type" value="Genomic_DNA"/>
</dbReference>
<reference evidence="2 3" key="1">
    <citation type="submission" date="2015-05" db="EMBL/GenBank/DDBJ databases">
        <title>A genomic and transcriptomic approach to investigate the blue pigment phenotype in Pseudomonas fluorescens.</title>
        <authorList>
            <person name="Andreani N.A."/>
            <person name="Cardazzo B."/>
        </authorList>
    </citation>
    <scope>NUCLEOTIDE SEQUENCE [LARGE SCALE GENOMIC DNA]</scope>
    <source>
        <strain evidence="2 3">Ps_40</strain>
    </source>
</reference>
<protein>
    <submittedName>
        <fullName evidence="2">Dynamin family protein</fullName>
    </submittedName>
</protein>
<dbReference type="InterPro" id="IPR027417">
    <property type="entry name" value="P-loop_NTPase"/>
</dbReference>
<accession>A0A109LAV0</accession>
<dbReference type="SUPFAM" id="SSF52540">
    <property type="entry name" value="P-loop containing nucleoside triphosphate hydrolases"/>
    <property type="match status" value="1"/>
</dbReference>
<evidence type="ECO:0000313" key="2">
    <source>
        <dbReference type="EMBL" id="KWV84216.1"/>
    </source>
</evidence>
<proteinExistence type="predicted"/>
<dbReference type="InterPro" id="IPR045063">
    <property type="entry name" value="Dynamin_N"/>
</dbReference>
<organism evidence="2 3">
    <name type="scientific">Pseudomonas fluorescens</name>
    <dbReference type="NCBI Taxonomy" id="294"/>
    <lineage>
        <taxon>Bacteria</taxon>
        <taxon>Pseudomonadati</taxon>
        <taxon>Pseudomonadota</taxon>
        <taxon>Gammaproteobacteria</taxon>
        <taxon>Pseudomonadales</taxon>
        <taxon>Pseudomonadaceae</taxon>
        <taxon>Pseudomonas</taxon>
    </lineage>
</organism>
<dbReference type="Pfam" id="PF00350">
    <property type="entry name" value="Dynamin_N"/>
    <property type="match status" value="1"/>
</dbReference>
<evidence type="ECO:0000313" key="3">
    <source>
        <dbReference type="Proteomes" id="UP000063434"/>
    </source>
</evidence>
<gene>
    <name evidence="2" type="ORF">PFL603g_00042</name>
</gene>
<dbReference type="RefSeq" id="WP_060765576.1">
    <property type="nucleotide sequence ID" value="NZ_LCYC01000002.1"/>
</dbReference>
<comment type="caution">
    <text evidence="2">The sequence shown here is derived from an EMBL/GenBank/DDBJ whole genome shotgun (WGS) entry which is preliminary data.</text>
</comment>
<name>A0A109LAV0_PSEFL</name>
<feature type="domain" description="Dynamin N-terminal" evidence="1">
    <location>
        <begin position="47"/>
        <end position="198"/>
    </location>
</feature>
<dbReference type="AlphaFoldDB" id="A0A109LAV0"/>
<dbReference type="Proteomes" id="UP000063434">
    <property type="component" value="Unassembled WGS sequence"/>
</dbReference>